<sequence>MKFKNVVINDMCFRTIQVHLDFENGSVIEKCKKKIKNKLYSLVNRMPKYDAIKDIYTLKFDEKEVVPSFRNFQLVCPQMPDHLTLSLGMVNFKKWAISHSFPWNATQAFSIALSAIVSDV</sequence>
<accession>A0A0R0M369</accession>
<dbReference type="OrthoDB" id="8775810at2759"/>
<proteinExistence type="predicted"/>
<reference evidence="2 3" key="1">
    <citation type="submission" date="2015-07" db="EMBL/GenBank/DDBJ databases">
        <title>The genome of Pseudoloma neurophilia, a relevant intracellular parasite of the zebrafish.</title>
        <authorList>
            <person name="Ndikumana S."/>
            <person name="Pelin A."/>
            <person name="Sanders J."/>
            <person name="Corradi N."/>
        </authorList>
    </citation>
    <scope>NUCLEOTIDE SEQUENCE [LARGE SCALE GENOMIC DNA]</scope>
    <source>
        <strain evidence="2 3">MK1</strain>
    </source>
</reference>
<dbReference type="Pfam" id="PF01167">
    <property type="entry name" value="Tub"/>
    <property type="match status" value="1"/>
</dbReference>
<keyword evidence="3" id="KW-1185">Reference proteome</keyword>
<dbReference type="Proteomes" id="UP000051530">
    <property type="component" value="Unassembled WGS sequence"/>
</dbReference>
<dbReference type="PRINTS" id="PR01573">
    <property type="entry name" value="SUPERTUBBY"/>
</dbReference>
<dbReference type="Gene3D" id="3.20.90.10">
    <property type="entry name" value="Tubby Protein, Chain A"/>
    <property type="match status" value="1"/>
</dbReference>
<gene>
    <name evidence="2" type="ORF">M153_25650001276</name>
</gene>
<comment type="caution">
    <text evidence="2">The sequence shown here is derived from an EMBL/GenBank/DDBJ whole genome shotgun (WGS) entry which is preliminary data.</text>
</comment>
<dbReference type="SUPFAM" id="SSF54518">
    <property type="entry name" value="Tubby C-terminal domain-like"/>
    <property type="match status" value="1"/>
</dbReference>
<dbReference type="InterPro" id="IPR025659">
    <property type="entry name" value="Tubby-like_C"/>
</dbReference>
<evidence type="ECO:0000313" key="3">
    <source>
        <dbReference type="Proteomes" id="UP000051530"/>
    </source>
</evidence>
<dbReference type="EMBL" id="LGUB01000650">
    <property type="protein sequence ID" value="KRH92827.1"/>
    <property type="molecule type" value="Genomic_DNA"/>
</dbReference>
<organism evidence="2 3">
    <name type="scientific">Pseudoloma neurophilia</name>
    <dbReference type="NCBI Taxonomy" id="146866"/>
    <lineage>
        <taxon>Eukaryota</taxon>
        <taxon>Fungi</taxon>
        <taxon>Fungi incertae sedis</taxon>
        <taxon>Microsporidia</taxon>
        <taxon>Pseudoloma</taxon>
    </lineage>
</organism>
<evidence type="ECO:0000259" key="1">
    <source>
        <dbReference type="Pfam" id="PF01167"/>
    </source>
</evidence>
<name>A0A0R0M369_9MICR</name>
<feature type="domain" description="Tubby C-terminal" evidence="1">
    <location>
        <begin position="14"/>
        <end position="116"/>
    </location>
</feature>
<protein>
    <submittedName>
        <fullName evidence="2">Tub family protein</fullName>
    </submittedName>
</protein>
<dbReference type="AlphaFoldDB" id="A0A0R0M369"/>
<dbReference type="InterPro" id="IPR000007">
    <property type="entry name" value="Tubby_C"/>
</dbReference>
<dbReference type="VEuPathDB" id="MicrosporidiaDB:M153_25650001276"/>
<evidence type="ECO:0000313" key="2">
    <source>
        <dbReference type="EMBL" id="KRH92827.1"/>
    </source>
</evidence>